<accession>A0ABS8MZN4</accession>
<evidence type="ECO:0008006" key="3">
    <source>
        <dbReference type="Google" id="ProtNLM"/>
    </source>
</evidence>
<organism evidence="1 2">
    <name type="scientific">Flavobacterium pisciphilum</name>
    <dbReference type="NCBI Taxonomy" id="2893755"/>
    <lineage>
        <taxon>Bacteria</taxon>
        <taxon>Pseudomonadati</taxon>
        <taxon>Bacteroidota</taxon>
        <taxon>Flavobacteriia</taxon>
        <taxon>Flavobacteriales</taxon>
        <taxon>Flavobacteriaceae</taxon>
        <taxon>Flavobacterium</taxon>
    </lineage>
</organism>
<sequence>MKITLYFLLVLIYCTVYSQENERKDNYISSKNFNVVKNQIISGTLTGDKDLSSLSSFLSVNVVKPTITAALSIPWTRPVNSSISSEESASADRILKIWTITNINFTGGITDGAATLFKNEKYNTDITLQFEQSFVLFTSFKYLDSDKTVLKEKKAIIESLSMLEEKTVSHLFVKHDLLTKKIEKAKAEVNSCNGECIDEKIALNSLEINQNKCLQEILKIDGKSEKDKVANIKLKKTKESDEAEMTAKWTTIKLLWAGPFYEYNHQKLNFYGIDQIYANQLTKETPENHKGGLRASFLYDQINIKNMEGNSFRHFNGLYTLSYSYSKSNNITELTTENIITSDIIGSSEDQVRRLEKSVNAYNSLEYDDFHKHQITVDINKKIFPNFYFHIFYDINFIKDSNKYNGNYQNLGFGTVIAFKDKSDKEKKAFINLEPFVKFNDLGDKFSDGNDQFYKRVTVGLRTTIPFSHLFQPKK</sequence>
<gene>
    <name evidence="1" type="ORF">LNQ49_18450</name>
</gene>
<evidence type="ECO:0000313" key="2">
    <source>
        <dbReference type="Proteomes" id="UP001430919"/>
    </source>
</evidence>
<name>A0ABS8MZN4_9FLAO</name>
<dbReference type="RefSeq" id="WP_229990478.1">
    <property type="nucleotide sequence ID" value="NZ_JAJJMO010000001.1"/>
</dbReference>
<proteinExistence type="predicted"/>
<protein>
    <recommendedName>
        <fullName evidence="3">Outer membrane protein beta-barrel family protein</fullName>
    </recommendedName>
</protein>
<dbReference type="Proteomes" id="UP001430919">
    <property type="component" value="Unassembled WGS sequence"/>
</dbReference>
<comment type="caution">
    <text evidence="1">The sequence shown here is derived from an EMBL/GenBank/DDBJ whole genome shotgun (WGS) entry which is preliminary data.</text>
</comment>
<reference evidence="1" key="1">
    <citation type="submission" date="2021-11" db="EMBL/GenBank/DDBJ databases">
        <title>Description of novel Flavobacterium species.</title>
        <authorList>
            <person name="Saticioglu I.B."/>
            <person name="Ay H."/>
            <person name="Altun S."/>
            <person name="Duman M."/>
        </authorList>
    </citation>
    <scope>NUCLEOTIDE SEQUENCE</scope>
    <source>
        <strain evidence="1">F-65</strain>
    </source>
</reference>
<evidence type="ECO:0000313" key="1">
    <source>
        <dbReference type="EMBL" id="MCC9073562.1"/>
    </source>
</evidence>
<keyword evidence="2" id="KW-1185">Reference proteome</keyword>
<dbReference type="EMBL" id="JAJJMO010000001">
    <property type="protein sequence ID" value="MCC9073562.1"/>
    <property type="molecule type" value="Genomic_DNA"/>
</dbReference>